<dbReference type="InterPro" id="IPR010982">
    <property type="entry name" value="Lambda_DNA-bd_dom_sf"/>
</dbReference>
<dbReference type="Pfam" id="PF01381">
    <property type="entry name" value="HTH_3"/>
    <property type="match status" value="1"/>
</dbReference>
<dbReference type="PROSITE" id="PS50943">
    <property type="entry name" value="HTH_CROC1"/>
    <property type="match status" value="1"/>
</dbReference>
<dbReference type="eggNOG" id="COG1476">
    <property type="taxonomic scope" value="Bacteria"/>
</dbReference>
<dbReference type="AlphaFoldDB" id="D1C067"/>
<evidence type="ECO:0000313" key="3">
    <source>
        <dbReference type="Proteomes" id="UP000002255"/>
    </source>
</evidence>
<dbReference type="SUPFAM" id="SSF47413">
    <property type="entry name" value="lambda repressor-like DNA-binding domains"/>
    <property type="match status" value="1"/>
</dbReference>
<dbReference type="STRING" id="446471.Xcel_1225"/>
<dbReference type="Gene3D" id="1.10.260.40">
    <property type="entry name" value="lambda repressor-like DNA-binding domains"/>
    <property type="match status" value="1"/>
</dbReference>
<evidence type="ECO:0000313" key="2">
    <source>
        <dbReference type="EMBL" id="ACZ30256.1"/>
    </source>
</evidence>
<accession>D1C067</accession>
<keyword evidence="3" id="KW-1185">Reference proteome</keyword>
<dbReference type="CDD" id="cd00093">
    <property type="entry name" value="HTH_XRE"/>
    <property type="match status" value="1"/>
</dbReference>
<sequence length="88" mass="9878">MLAYDDIMDAGRTYPARSLTRLGQAIKALRRERGMTQADLADAIGVSRQWIIGIEKGTKERAEIGLIMRTLDELDASLLVRDDSQEEQ</sequence>
<feature type="domain" description="HTH cro/C1-type" evidence="1">
    <location>
        <begin position="26"/>
        <end position="60"/>
    </location>
</feature>
<evidence type="ECO:0000259" key="1">
    <source>
        <dbReference type="PROSITE" id="PS50943"/>
    </source>
</evidence>
<protein>
    <submittedName>
        <fullName evidence="2">Transcriptional regulator, XRE family</fullName>
    </submittedName>
</protein>
<dbReference type="Proteomes" id="UP000002255">
    <property type="component" value="Chromosome"/>
</dbReference>
<proteinExistence type="predicted"/>
<dbReference type="GO" id="GO:0003677">
    <property type="term" value="F:DNA binding"/>
    <property type="evidence" value="ECO:0007669"/>
    <property type="project" value="InterPro"/>
</dbReference>
<dbReference type="EMBL" id="CP001821">
    <property type="protein sequence ID" value="ACZ30256.1"/>
    <property type="molecule type" value="Genomic_DNA"/>
</dbReference>
<organism evidence="2 3">
    <name type="scientific">Xylanimonas cellulosilytica (strain DSM 15894 / JCM 12276 / CECT 5975 / KCTC 9989 / LMG 20990 / NBRC 107835 / XIL07)</name>
    <dbReference type="NCBI Taxonomy" id="446471"/>
    <lineage>
        <taxon>Bacteria</taxon>
        <taxon>Bacillati</taxon>
        <taxon>Actinomycetota</taxon>
        <taxon>Actinomycetes</taxon>
        <taxon>Micrococcales</taxon>
        <taxon>Promicromonosporaceae</taxon>
        <taxon>Xylanimonas</taxon>
    </lineage>
</organism>
<name>D1C067_XYLCX</name>
<dbReference type="InterPro" id="IPR001387">
    <property type="entry name" value="Cro/C1-type_HTH"/>
</dbReference>
<dbReference type="KEGG" id="xce:Xcel_1225"/>
<reference evidence="2 3" key="2">
    <citation type="journal article" date="2010" name="Stand. Genomic Sci.">
        <title>Complete genome sequence of Xylanimonas cellulosilytica type strain (XIL07).</title>
        <authorList>
            <person name="Foster B."/>
            <person name="Pukall R."/>
            <person name="Abt B."/>
            <person name="Nolan M."/>
            <person name="Glavina Del Rio T."/>
            <person name="Chen F."/>
            <person name="Lucas S."/>
            <person name="Tice H."/>
            <person name="Pitluck S."/>
            <person name="Cheng J.-F."/>
            <person name="Chertkov O."/>
            <person name="Brettin T."/>
            <person name="Han C."/>
            <person name="Detter J.C."/>
            <person name="Bruce D."/>
            <person name="Goodwin L."/>
            <person name="Ivanova N."/>
            <person name="Mavromatis K."/>
            <person name="Pati A."/>
            <person name="Mikhailova N."/>
            <person name="Chen A."/>
            <person name="Palaniappan K."/>
            <person name="Land M."/>
            <person name="Hauser L."/>
            <person name="Chang Y.-J."/>
            <person name="Jeffries C.D."/>
            <person name="Chain P."/>
            <person name="Rohde M."/>
            <person name="Goeker M."/>
            <person name="Bristow J."/>
            <person name="Eisen J.A."/>
            <person name="Markowitz V."/>
            <person name="Hugenholtz P."/>
            <person name="Kyrpides N.C."/>
            <person name="Klenk H.-P."/>
            <person name="Lapidus A."/>
        </authorList>
    </citation>
    <scope>NUCLEOTIDE SEQUENCE [LARGE SCALE GENOMIC DNA]</scope>
    <source>
        <strain evidence="3">DSM 15894 / CECT 5975 / LMG 20990 / XIL07</strain>
    </source>
</reference>
<reference evidence="3" key="1">
    <citation type="submission" date="2009-11" db="EMBL/GenBank/DDBJ databases">
        <title>The complete chromosome of Xylanimonas cellulosilytica DSM 15894.</title>
        <authorList>
            <consortium name="US DOE Joint Genome Institute (JGI-PGF)"/>
            <person name="Lucas S."/>
            <person name="Copeland A."/>
            <person name="Lapidus A."/>
            <person name="Glavina del Rio T."/>
            <person name="Dalin E."/>
            <person name="Tice H."/>
            <person name="Bruce D."/>
            <person name="Goodwin L."/>
            <person name="Pitluck S."/>
            <person name="Kyrpides N."/>
            <person name="Mavromatis K."/>
            <person name="Ivanova N."/>
            <person name="Mikhailova N."/>
            <person name="Foster B."/>
            <person name="Clum A."/>
            <person name="Brettin T."/>
            <person name="Detter J.C."/>
            <person name="Han C."/>
            <person name="Larimer F."/>
            <person name="Land M."/>
            <person name="Hauser L."/>
            <person name="Markowitz V."/>
            <person name="Cheng J.F."/>
            <person name="Hugenholtz P."/>
            <person name="Woyke T."/>
            <person name="Wu D."/>
            <person name="Gehrich-Schroeter G."/>
            <person name="Schneider S."/>
            <person name="Pukall S.R."/>
            <person name="Klenk H.P."/>
            <person name="Eisen J.A."/>
        </authorList>
    </citation>
    <scope>NUCLEOTIDE SEQUENCE [LARGE SCALE GENOMIC DNA]</scope>
    <source>
        <strain evidence="3">DSM 15894 / CECT 5975 / LMG 20990 / XIL07</strain>
    </source>
</reference>
<dbReference type="SMART" id="SM00530">
    <property type="entry name" value="HTH_XRE"/>
    <property type="match status" value="1"/>
</dbReference>
<dbReference type="HOGENOM" id="CLU_2468317_0_0_11"/>
<gene>
    <name evidence="2" type="ordered locus">Xcel_1225</name>
</gene>